<keyword evidence="3 10" id="KW-0808">Transferase</keyword>
<comment type="caution">
    <text evidence="10">The sequence shown here is derived from an EMBL/GenBank/DDBJ whole genome shotgun (WGS) entry which is preliminary data.</text>
</comment>
<dbReference type="AlphaFoldDB" id="A0A644ZE93"/>
<protein>
    <recommendedName>
        <fullName evidence="2">(d)CMP kinase</fullName>
        <ecNumber evidence="2">2.7.4.25</ecNumber>
    </recommendedName>
</protein>
<comment type="similarity">
    <text evidence="1">Belongs to the cytidylate kinase family. Type 1 subfamily.</text>
</comment>
<evidence type="ECO:0000256" key="6">
    <source>
        <dbReference type="ARBA" id="ARBA00022840"/>
    </source>
</evidence>
<evidence type="ECO:0000256" key="8">
    <source>
        <dbReference type="ARBA" id="ARBA00048478"/>
    </source>
</evidence>
<evidence type="ECO:0000256" key="5">
    <source>
        <dbReference type="ARBA" id="ARBA00022777"/>
    </source>
</evidence>
<evidence type="ECO:0000256" key="1">
    <source>
        <dbReference type="ARBA" id="ARBA00009427"/>
    </source>
</evidence>
<keyword evidence="5 10" id="KW-0418">Kinase</keyword>
<dbReference type="EC" id="2.7.4.25" evidence="2"/>
<dbReference type="Gene3D" id="3.40.50.300">
    <property type="entry name" value="P-loop containing nucleotide triphosphate hydrolases"/>
    <property type="match status" value="1"/>
</dbReference>
<dbReference type="EMBL" id="VSSQ01007532">
    <property type="protein sequence ID" value="MPM36204.1"/>
    <property type="molecule type" value="Genomic_DNA"/>
</dbReference>
<dbReference type="NCBIfam" id="TIGR00017">
    <property type="entry name" value="cmk"/>
    <property type="match status" value="1"/>
</dbReference>
<comment type="catalytic activity">
    <reaction evidence="8">
        <text>CMP + ATP = CDP + ADP</text>
        <dbReference type="Rhea" id="RHEA:11600"/>
        <dbReference type="ChEBI" id="CHEBI:30616"/>
        <dbReference type="ChEBI" id="CHEBI:58069"/>
        <dbReference type="ChEBI" id="CHEBI:60377"/>
        <dbReference type="ChEBI" id="CHEBI:456216"/>
        <dbReference type="EC" id="2.7.4.25"/>
    </reaction>
</comment>
<evidence type="ECO:0000256" key="4">
    <source>
        <dbReference type="ARBA" id="ARBA00022741"/>
    </source>
</evidence>
<name>A0A644ZE93_9ZZZZ</name>
<evidence type="ECO:0000256" key="3">
    <source>
        <dbReference type="ARBA" id="ARBA00022679"/>
    </source>
</evidence>
<evidence type="ECO:0000256" key="7">
    <source>
        <dbReference type="ARBA" id="ARBA00047615"/>
    </source>
</evidence>
<comment type="catalytic activity">
    <reaction evidence="7">
        <text>dCMP + ATP = dCDP + ADP</text>
        <dbReference type="Rhea" id="RHEA:25094"/>
        <dbReference type="ChEBI" id="CHEBI:30616"/>
        <dbReference type="ChEBI" id="CHEBI:57566"/>
        <dbReference type="ChEBI" id="CHEBI:58593"/>
        <dbReference type="ChEBI" id="CHEBI:456216"/>
        <dbReference type="EC" id="2.7.4.25"/>
    </reaction>
</comment>
<dbReference type="GO" id="GO:0005524">
    <property type="term" value="F:ATP binding"/>
    <property type="evidence" value="ECO:0007669"/>
    <property type="project" value="UniProtKB-KW"/>
</dbReference>
<keyword evidence="6" id="KW-0067">ATP-binding</keyword>
<dbReference type="CDD" id="cd02020">
    <property type="entry name" value="CMPK"/>
    <property type="match status" value="1"/>
</dbReference>
<proteinExistence type="inferred from homology"/>
<dbReference type="Pfam" id="PF02224">
    <property type="entry name" value="Cytidylate_kin"/>
    <property type="match status" value="1"/>
</dbReference>
<accession>A0A644ZE93</accession>
<keyword evidence="4" id="KW-0547">Nucleotide-binding</keyword>
<gene>
    <name evidence="10" type="primary">cmk_37</name>
    <name evidence="10" type="ORF">SDC9_82799</name>
</gene>
<dbReference type="GO" id="GO:0036431">
    <property type="term" value="F:dCMP kinase activity"/>
    <property type="evidence" value="ECO:0007669"/>
    <property type="project" value="InterPro"/>
</dbReference>
<evidence type="ECO:0000313" key="10">
    <source>
        <dbReference type="EMBL" id="MPM36204.1"/>
    </source>
</evidence>
<evidence type="ECO:0000256" key="2">
    <source>
        <dbReference type="ARBA" id="ARBA00012906"/>
    </source>
</evidence>
<feature type="domain" description="Cytidylate kinase" evidence="9">
    <location>
        <begin position="8"/>
        <end position="218"/>
    </location>
</feature>
<reference evidence="10" key="1">
    <citation type="submission" date="2019-08" db="EMBL/GenBank/DDBJ databases">
        <authorList>
            <person name="Kucharzyk K."/>
            <person name="Murdoch R.W."/>
            <person name="Higgins S."/>
            <person name="Loffler F."/>
        </authorList>
    </citation>
    <scope>NUCLEOTIDE SEQUENCE</scope>
</reference>
<evidence type="ECO:0000259" key="9">
    <source>
        <dbReference type="Pfam" id="PF02224"/>
    </source>
</evidence>
<dbReference type="InterPro" id="IPR003136">
    <property type="entry name" value="Cytidylate_kin"/>
</dbReference>
<dbReference type="GO" id="GO:0036430">
    <property type="term" value="F:CMP kinase activity"/>
    <property type="evidence" value="ECO:0007669"/>
    <property type="project" value="RHEA"/>
</dbReference>
<sequence length="235" mass="26402">MEMEKIIIAVDGHSSTGKSTFAKAVAAKLGYIYVDTGALYRGVTYYALKNGLIDQSNNIDKENLKEALKSIELRFIFSPSVGASELHLNGVNIEKEIRGLEVAGRVSIVASIPFVREFVDSILHKAGEEKGVIMDGRDIGTVVFPDAEIKIFMTANPKVRAMRRYREIIAKGESADFDEVLANVIERDRLDETRETAPLRRAPDAIFLDNSEMNMDDQIVWFVNNFSDRWNLKLK</sequence>
<dbReference type="InterPro" id="IPR011994">
    <property type="entry name" value="Cytidylate_kinase_dom"/>
</dbReference>
<dbReference type="HAMAP" id="MF_00238">
    <property type="entry name" value="Cytidyl_kinase_type1"/>
    <property type="match status" value="1"/>
</dbReference>
<dbReference type="InterPro" id="IPR027417">
    <property type="entry name" value="P-loop_NTPase"/>
</dbReference>
<organism evidence="10">
    <name type="scientific">bioreactor metagenome</name>
    <dbReference type="NCBI Taxonomy" id="1076179"/>
    <lineage>
        <taxon>unclassified sequences</taxon>
        <taxon>metagenomes</taxon>
        <taxon>ecological metagenomes</taxon>
    </lineage>
</organism>
<dbReference type="SUPFAM" id="SSF52540">
    <property type="entry name" value="P-loop containing nucleoside triphosphate hydrolases"/>
    <property type="match status" value="1"/>
</dbReference>